<dbReference type="Pfam" id="PF08870">
    <property type="entry name" value="DndE"/>
    <property type="match status" value="1"/>
</dbReference>
<dbReference type="InterPro" id="IPR027417">
    <property type="entry name" value="P-loop_NTPase"/>
</dbReference>
<dbReference type="Gene3D" id="1.10.1220.160">
    <property type="entry name" value="DNA sulphur modification protein DndE"/>
    <property type="match status" value="1"/>
</dbReference>
<dbReference type="RefSeq" id="WP_135431160.1">
    <property type="nucleotide sequence ID" value="NZ_SRLA01000001.1"/>
</dbReference>
<protein>
    <submittedName>
        <fullName evidence="1">DUF1832 domain-containing protein</fullName>
    </submittedName>
</protein>
<dbReference type="SUPFAM" id="SSF52540">
    <property type="entry name" value="P-loop containing nucleoside triphosphate hydrolases"/>
    <property type="match status" value="1"/>
</dbReference>
<dbReference type="InterPro" id="IPR051162">
    <property type="entry name" value="T4SS_component"/>
</dbReference>
<name>A0A4Z0PCL7_9BACT</name>
<sequence>MLLHIRTSEANKTVVQELTRRMFPQGQPEYIISRIALAYSISRGERLDLKDIKNSQGKEYKEETLFGSNKPYYVALICQHYGIHKEDLNLPRYLKMHIDDGLERLNKIFADNRNYTGLDFLIEHIERGSESLEEVEVGKPAPNNNQTVTKGYFAGSLTLQFGHTLDEAHTPIRVVLNDTNVRSNAHLAVAGNSGTGKTQFALDLLRQFVENSNGGINFLYLDFKGLKQDDVKGMQPFFDRTKTTFINAPEKAFPLNPLTFIDNINEKNRLMGISKFVDIIATYAPRMGATQIQQLKDATKEAFARKKGGAYPSLRDISECLFEVTGGKADTLTQIMSSLSDYELFATQTDPKASFLNQNYYLSLSGDLDRTIRFTASFLAIYYVYNTFMSMENAPVTNGVQALRYVLLIDEAHVLFKDKKSKELLESILREIRSKGVAVVLLSQGIEEFNQPTFDFSSMCANAVLLEINDRLNLKPMSRFLGLGDAETRLLGQSMSKIQKGQAVTNVKEFKRGELFEVEQYWSNK</sequence>
<evidence type="ECO:0000313" key="2">
    <source>
        <dbReference type="Proteomes" id="UP000298337"/>
    </source>
</evidence>
<dbReference type="InterPro" id="IPR038472">
    <property type="entry name" value="DndE_sf"/>
</dbReference>
<dbReference type="OrthoDB" id="1356651at2"/>
<gene>
    <name evidence="1" type="ORF">EU556_03795</name>
</gene>
<dbReference type="EMBL" id="SRLA01000001">
    <property type="protein sequence ID" value="TGE09958.1"/>
    <property type="molecule type" value="Genomic_DNA"/>
</dbReference>
<reference evidence="1 2" key="1">
    <citation type="submission" date="2019-04" db="EMBL/GenBank/DDBJ databases">
        <authorList>
            <person name="Feng G."/>
            <person name="Zhang J."/>
            <person name="Zhu H."/>
        </authorList>
    </citation>
    <scope>NUCLEOTIDE SEQUENCE [LARGE SCALE GENOMIC DNA]</scope>
    <source>
        <strain evidence="1 2">92R-1</strain>
    </source>
</reference>
<organism evidence="1 2">
    <name type="scientific">Hymenobacter fodinae</name>
    <dbReference type="NCBI Taxonomy" id="2510796"/>
    <lineage>
        <taxon>Bacteria</taxon>
        <taxon>Pseudomonadati</taxon>
        <taxon>Bacteroidota</taxon>
        <taxon>Cytophagia</taxon>
        <taxon>Cytophagales</taxon>
        <taxon>Hymenobacteraceae</taxon>
        <taxon>Hymenobacter</taxon>
    </lineage>
</organism>
<dbReference type="InterPro" id="IPR014969">
    <property type="entry name" value="DNA_S_DndE"/>
</dbReference>
<keyword evidence="2" id="KW-1185">Reference proteome</keyword>
<dbReference type="Proteomes" id="UP000298337">
    <property type="component" value="Unassembled WGS sequence"/>
</dbReference>
<comment type="caution">
    <text evidence="1">The sequence shown here is derived from an EMBL/GenBank/DDBJ whole genome shotgun (WGS) entry which is preliminary data.</text>
</comment>
<dbReference type="PANTHER" id="PTHR30121:SF6">
    <property type="entry name" value="SLR6007 PROTEIN"/>
    <property type="match status" value="1"/>
</dbReference>
<proteinExistence type="predicted"/>
<accession>A0A4Z0PCL7</accession>
<dbReference type="PANTHER" id="PTHR30121">
    <property type="entry name" value="UNCHARACTERIZED PROTEIN YJGR-RELATED"/>
    <property type="match status" value="1"/>
</dbReference>
<dbReference type="Gene3D" id="3.40.50.300">
    <property type="entry name" value="P-loop containing nucleotide triphosphate hydrolases"/>
    <property type="match status" value="2"/>
</dbReference>
<evidence type="ECO:0000313" key="1">
    <source>
        <dbReference type="EMBL" id="TGE09958.1"/>
    </source>
</evidence>
<dbReference type="AlphaFoldDB" id="A0A4Z0PCL7"/>